<organism evidence="1 2">
    <name type="scientific">Durusdinium trenchii</name>
    <dbReference type="NCBI Taxonomy" id="1381693"/>
    <lineage>
        <taxon>Eukaryota</taxon>
        <taxon>Sar</taxon>
        <taxon>Alveolata</taxon>
        <taxon>Dinophyceae</taxon>
        <taxon>Suessiales</taxon>
        <taxon>Symbiodiniaceae</taxon>
        <taxon>Durusdinium</taxon>
    </lineage>
</organism>
<accession>A0ABP0R4I5</accession>
<gene>
    <name evidence="1" type="ORF">CCMP2556_LOCUS45363</name>
</gene>
<dbReference type="EMBL" id="CAXAMN010025450">
    <property type="protein sequence ID" value="CAK9095203.1"/>
    <property type="molecule type" value="Genomic_DNA"/>
</dbReference>
<comment type="caution">
    <text evidence="1">The sequence shown here is derived from an EMBL/GenBank/DDBJ whole genome shotgun (WGS) entry which is preliminary data.</text>
</comment>
<dbReference type="Proteomes" id="UP001642484">
    <property type="component" value="Unassembled WGS sequence"/>
</dbReference>
<protein>
    <recommendedName>
        <fullName evidence="3">Reverse transcriptase zinc-binding domain-containing protein</fullName>
    </recommendedName>
</protein>
<sequence>MFCLRFPEPPSEFLQAAINSHLAELNLQLASWDACRVTVRLRSVRDGLTRVLEPYVTWSDDAWTFTVDRKAGAHALRLAARYQCLLSVRRSRFDAEGITDVDIDASSHQTWRDWKATLDPKEKLLLSVFRGGAATSPTRRANMPFNNTSCPFCKAEDASMRHFWALCPQFRSFRQEIEASFNVAHGWWVRQPRVTAKSGWITFDADPSPAVRAMLQVAACKLGLRIMSHLQCHDRFD</sequence>
<evidence type="ECO:0000313" key="2">
    <source>
        <dbReference type="Proteomes" id="UP001642484"/>
    </source>
</evidence>
<name>A0ABP0R4I5_9DINO</name>
<evidence type="ECO:0000313" key="1">
    <source>
        <dbReference type="EMBL" id="CAK9095203.1"/>
    </source>
</evidence>
<keyword evidence="2" id="KW-1185">Reference proteome</keyword>
<evidence type="ECO:0008006" key="3">
    <source>
        <dbReference type="Google" id="ProtNLM"/>
    </source>
</evidence>
<proteinExistence type="predicted"/>
<reference evidence="1 2" key="1">
    <citation type="submission" date="2024-02" db="EMBL/GenBank/DDBJ databases">
        <authorList>
            <person name="Chen Y."/>
            <person name="Shah S."/>
            <person name="Dougan E. K."/>
            <person name="Thang M."/>
            <person name="Chan C."/>
        </authorList>
    </citation>
    <scope>NUCLEOTIDE SEQUENCE [LARGE SCALE GENOMIC DNA]</scope>
</reference>